<gene>
    <name evidence="1" type="ORF">A2960_02545</name>
</gene>
<proteinExistence type="predicted"/>
<dbReference type="Proteomes" id="UP000176609">
    <property type="component" value="Unassembled WGS sequence"/>
</dbReference>
<name>A0A1F6AQN1_9BACT</name>
<dbReference type="AlphaFoldDB" id="A0A1F6AQN1"/>
<evidence type="ECO:0000313" key="2">
    <source>
        <dbReference type="Proteomes" id="UP000176609"/>
    </source>
</evidence>
<comment type="caution">
    <text evidence="1">The sequence shown here is derived from an EMBL/GenBank/DDBJ whole genome shotgun (WGS) entry which is preliminary data.</text>
</comment>
<accession>A0A1F6AQN1</accession>
<evidence type="ECO:0000313" key="1">
    <source>
        <dbReference type="EMBL" id="OGG27001.1"/>
    </source>
</evidence>
<protein>
    <recommendedName>
        <fullName evidence="3">DUF5666 domain-containing protein</fullName>
    </recommendedName>
</protein>
<evidence type="ECO:0008006" key="3">
    <source>
        <dbReference type="Google" id="ProtNLM"/>
    </source>
</evidence>
<organism evidence="1 2">
    <name type="scientific">Candidatus Gottesmanbacteria bacterium RIFCSPLOWO2_01_FULL_39_12b</name>
    <dbReference type="NCBI Taxonomy" id="1798388"/>
    <lineage>
        <taxon>Bacteria</taxon>
        <taxon>Candidatus Gottesmaniibacteriota</taxon>
    </lineage>
</organism>
<dbReference type="EMBL" id="MFJR01000007">
    <property type="protein sequence ID" value="OGG27001.1"/>
    <property type="molecule type" value="Genomic_DNA"/>
</dbReference>
<sequence>MKIFSKILFLFLVLSIISLKSTKWSFVHAQTTQNQSSTPSSIIDKLKQIEILKEKIATKVAEIRDKDKAGVGGVILKKEQNSLTLQTNSGQQTVTFAEDTVFYDISTGTRSDISLKKIKENDIISVFGYYSDGKKSFSAKYIYLENPKKHIIGKIADIDKTKFIVTVKDKQGQIPVEFETITKTFTINRDKKNLSKSGFSKLKIGDNIHVIGAENVKDKTKITALKVLAYSAAEPISVTPITVKESTSSSSGL</sequence>
<reference evidence="1 2" key="1">
    <citation type="journal article" date="2016" name="Nat. Commun.">
        <title>Thousands of microbial genomes shed light on interconnected biogeochemical processes in an aquifer system.</title>
        <authorList>
            <person name="Anantharaman K."/>
            <person name="Brown C.T."/>
            <person name="Hug L.A."/>
            <person name="Sharon I."/>
            <person name="Castelle C.J."/>
            <person name="Probst A.J."/>
            <person name="Thomas B.C."/>
            <person name="Singh A."/>
            <person name="Wilkins M.J."/>
            <person name="Karaoz U."/>
            <person name="Brodie E.L."/>
            <person name="Williams K.H."/>
            <person name="Hubbard S.S."/>
            <person name="Banfield J.F."/>
        </authorList>
    </citation>
    <scope>NUCLEOTIDE SEQUENCE [LARGE SCALE GENOMIC DNA]</scope>
</reference>